<feature type="region of interest" description="Disordered" evidence="9">
    <location>
        <begin position="607"/>
        <end position="629"/>
    </location>
</feature>
<evidence type="ECO:0000256" key="7">
    <source>
        <dbReference type="ARBA" id="ARBA00023242"/>
    </source>
</evidence>
<accession>A0AAV2NCK3</accession>
<keyword evidence="2" id="KW-0597">Phosphoprotein</keyword>
<feature type="compositionally biased region" description="Basic residues" evidence="9">
    <location>
        <begin position="731"/>
        <end position="787"/>
    </location>
</feature>
<keyword evidence="7" id="KW-0539">Nucleus</keyword>
<dbReference type="AlphaFoldDB" id="A0AAV2NCK3"/>
<feature type="compositionally biased region" description="Low complexity" evidence="9">
    <location>
        <begin position="816"/>
        <end position="836"/>
    </location>
</feature>
<dbReference type="Gene3D" id="3.30.70.330">
    <property type="match status" value="1"/>
</dbReference>
<proteinExistence type="predicted"/>
<name>A0AAV2NCK3_9HYME</name>
<keyword evidence="4" id="KW-0805">Transcription regulation</keyword>
<protein>
    <recommendedName>
        <fullName evidence="10">RRM domain-containing protein</fullName>
    </recommendedName>
</protein>
<feature type="domain" description="RRM" evidence="10">
    <location>
        <begin position="928"/>
        <end position="1011"/>
    </location>
</feature>
<feature type="compositionally biased region" description="Basic residues" evidence="9">
    <location>
        <begin position="794"/>
        <end position="815"/>
    </location>
</feature>
<feature type="compositionally biased region" description="Basic and acidic residues" evidence="9">
    <location>
        <begin position="609"/>
        <end position="620"/>
    </location>
</feature>
<keyword evidence="12" id="KW-1185">Reference proteome</keyword>
<feature type="compositionally biased region" description="Low complexity" evidence="9">
    <location>
        <begin position="853"/>
        <end position="870"/>
    </location>
</feature>
<sequence length="1051" mass="121761">METEFLKLLHEEDFFSGLFSTPNEHEISMEMPHDSLINIIENDYDVDTSQPITFNSIWNDNERNTDTDVSFATKVTVSQGDENFSKLLTEWQNCVKTAKLEEFRDIINVNLSDIKHILQYEGETENFSQEVINLEPELKLEKDGQRAVNFEEEDTLKMIHDTMKIDIETKTKKETKKEKVNDLIILPELFQETLELKKKGANTTNKNRNLKGKRKKETNIIIKDKQEEQEDRIHIETISDKKPALEAGDITSLLEQFEASENPNSRNKSNIKNNILSGTKLNTMQQMTQKYQSQVLENPPSQVYNQHKSTPDSVSKEVIDRIKASGRKRAISIIPAKPNIQNKNRSSNNTRMQDVRATFSHNKVLKQVTNDAKNKTDDTSVQLDHDYCYNVGSATKSCDSNKFTKHTSVLKSNQNKKMVKCNDKIVECHNNSNLKKDSNLESADVCDTNKLTVFTLLDKKTDKINENGLENDHKDCQKKICLKQSHVLNDSLAIKLSKNVIVPSKSDTDSSAYLIRSTLAKNILRMRNDLSKNTLQTRSKMQMISVLKKPPNASQSLLLKSNSDENIVTTTNSLNNKVQNIIVQDTQDLTSGEQAKKPPFRKKLNLAEYRNRRDQNRSDNSRTNSPIQPTMLLYIHHASTTTEPITNDPENPIWFEKEIVSILKPKSDIDEEKNKSKPLMCDIGIQTYETVFEFSTRSLVDTAETNDKREQNMKDLKQRSYRKDRICRSSSRSRSKSKKISKSGSRSRSRSRSRNRNRSRSNSRNRSSSRSRSKSSSRNGSRSRSKRKNDSSRSRSRSRSRRCSRRRRIRSRRRSSVSSTSSCSSHSRSYTTSTRSRYSRSRSRSFRSRSRSEYSSCSRSSSYSNYGRSRWSNHRRKGNSDRERSYDRYKRHSFGSRSYKDWRSPIRSYYKSYNWYNREKQREVEERRVIYVGRLDEKVTKADLRKRFENFGSVVDISVHLREHGDNYGFVTFAYKDDAYAAIEHGNDDPSLPTYDLSFGGRRAFCKYKYSDLDDTASSRSPISKSSQVNEENTFDFLLEEAKAKLRKRKV</sequence>
<comment type="subcellular location">
    <subcellularLocation>
        <location evidence="1">Nucleus</location>
    </subcellularLocation>
</comment>
<evidence type="ECO:0000259" key="10">
    <source>
        <dbReference type="PROSITE" id="PS50102"/>
    </source>
</evidence>
<keyword evidence="3 8" id="KW-0694">RNA-binding</keyword>
<dbReference type="InterPro" id="IPR012677">
    <property type="entry name" value="Nucleotide-bd_a/b_plait_sf"/>
</dbReference>
<gene>
    <name evidence="11" type="ORF">LPLAT_LOCUS3006</name>
</gene>
<dbReference type="GO" id="GO:0003723">
    <property type="term" value="F:RNA binding"/>
    <property type="evidence" value="ECO:0007669"/>
    <property type="project" value="UniProtKB-UniRule"/>
</dbReference>
<dbReference type="GO" id="GO:0003712">
    <property type="term" value="F:transcription coregulator activity"/>
    <property type="evidence" value="ECO:0007669"/>
    <property type="project" value="InterPro"/>
</dbReference>
<reference evidence="11" key="1">
    <citation type="submission" date="2024-04" db="EMBL/GenBank/DDBJ databases">
        <authorList>
            <consortium name="Molecular Ecology Group"/>
        </authorList>
    </citation>
    <scope>NUCLEOTIDE SEQUENCE</scope>
</reference>
<evidence type="ECO:0000256" key="4">
    <source>
        <dbReference type="ARBA" id="ARBA00023015"/>
    </source>
</evidence>
<dbReference type="PROSITE" id="PS50102">
    <property type="entry name" value="RRM"/>
    <property type="match status" value="1"/>
</dbReference>
<keyword evidence="6" id="KW-0804">Transcription</keyword>
<dbReference type="EMBL" id="OZ034835">
    <property type="protein sequence ID" value="CAL1676906.1"/>
    <property type="molecule type" value="Genomic_DNA"/>
</dbReference>
<organism evidence="11 12">
    <name type="scientific">Lasius platythorax</name>
    <dbReference type="NCBI Taxonomy" id="488582"/>
    <lineage>
        <taxon>Eukaryota</taxon>
        <taxon>Metazoa</taxon>
        <taxon>Ecdysozoa</taxon>
        <taxon>Arthropoda</taxon>
        <taxon>Hexapoda</taxon>
        <taxon>Insecta</taxon>
        <taxon>Pterygota</taxon>
        <taxon>Neoptera</taxon>
        <taxon>Endopterygota</taxon>
        <taxon>Hymenoptera</taxon>
        <taxon>Apocrita</taxon>
        <taxon>Aculeata</taxon>
        <taxon>Formicoidea</taxon>
        <taxon>Formicidae</taxon>
        <taxon>Formicinae</taxon>
        <taxon>Lasius</taxon>
        <taxon>Lasius</taxon>
    </lineage>
</organism>
<feature type="compositionally biased region" description="Basic and acidic residues" evidence="9">
    <location>
        <begin position="705"/>
        <end position="727"/>
    </location>
</feature>
<feature type="region of interest" description="Disordered" evidence="9">
    <location>
        <begin position="703"/>
        <end position="885"/>
    </location>
</feature>
<keyword evidence="5" id="KW-0010">Activator</keyword>
<dbReference type="GO" id="GO:0045944">
    <property type="term" value="P:positive regulation of transcription by RNA polymerase II"/>
    <property type="evidence" value="ECO:0007669"/>
    <property type="project" value="TreeGrafter"/>
</dbReference>
<dbReference type="PANTHER" id="PTHR15528">
    <property type="entry name" value="PEROXISOME PROLIFERATOR ACTIVATED RECEPTOR GAMMA COACTIVATOR 1 PGC-1 -RELATED"/>
    <property type="match status" value="1"/>
</dbReference>
<evidence type="ECO:0000256" key="1">
    <source>
        <dbReference type="ARBA" id="ARBA00004123"/>
    </source>
</evidence>
<dbReference type="InterPro" id="IPR000504">
    <property type="entry name" value="RRM_dom"/>
</dbReference>
<evidence type="ECO:0000313" key="12">
    <source>
        <dbReference type="Proteomes" id="UP001497644"/>
    </source>
</evidence>
<evidence type="ECO:0000256" key="5">
    <source>
        <dbReference type="ARBA" id="ARBA00023159"/>
    </source>
</evidence>
<dbReference type="Proteomes" id="UP001497644">
    <property type="component" value="Chromosome 12"/>
</dbReference>
<evidence type="ECO:0000256" key="6">
    <source>
        <dbReference type="ARBA" id="ARBA00023163"/>
    </source>
</evidence>
<dbReference type="Pfam" id="PF00076">
    <property type="entry name" value="RRM_1"/>
    <property type="match status" value="1"/>
</dbReference>
<evidence type="ECO:0000256" key="9">
    <source>
        <dbReference type="SAM" id="MobiDB-lite"/>
    </source>
</evidence>
<dbReference type="SUPFAM" id="SSF54928">
    <property type="entry name" value="RNA-binding domain, RBD"/>
    <property type="match status" value="1"/>
</dbReference>
<dbReference type="InterPro" id="IPR034605">
    <property type="entry name" value="PGC-1"/>
</dbReference>
<evidence type="ECO:0000256" key="3">
    <source>
        <dbReference type="ARBA" id="ARBA00022884"/>
    </source>
</evidence>
<evidence type="ECO:0000256" key="8">
    <source>
        <dbReference type="PROSITE-ProRule" id="PRU00176"/>
    </source>
</evidence>
<dbReference type="SMART" id="SM00360">
    <property type="entry name" value="RRM"/>
    <property type="match status" value="1"/>
</dbReference>
<evidence type="ECO:0000256" key="2">
    <source>
        <dbReference type="ARBA" id="ARBA00022553"/>
    </source>
</evidence>
<dbReference type="PANTHER" id="PTHR15528:SF11">
    <property type="entry name" value="FI18188P1"/>
    <property type="match status" value="1"/>
</dbReference>
<dbReference type="InterPro" id="IPR035979">
    <property type="entry name" value="RBD_domain_sf"/>
</dbReference>
<feature type="compositionally biased region" description="Basic residues" evidence="9">
    <location>
        <begin position="837"/>
        <end position="849"/>
    </location>
</feature>
<dbReference type="GO" id="GO:0005634">
    <property type="term" value="C:nucleus"/>
    <property type="evidence" value="ECO:0007669"/>
    <property type="project" value="UniProtKB-SubCell"/>
</dbReference>
<evidence type="ECO:0000313" key="11">
    <source>
        <dbReference type="EMBL" id="CAL1676906.1"/>
    </source>
</evidence>